<proteinExistence type="predicted"/>
<name>A0A644WU58_9ZZZZ</name>
<dbReference type="EMBL" id="VSSQ01001147">
    <property type="protein sequence ID" value="MPM05604.1"/>
    <property type="molecule type" value="Genomic_DNA"/>
</dbReference>
<dbReference type="InterPro" id="IPR016667">
    <property type="entry name" value="Caps_polysacc_synth_CpsB/CapC"/>
</dbReference>
<evidence type="ECO:0000313" key="2">
    <source>
        <dbReference type="EMBL" id="MPM05604.1"/>
    </source>
</evidence>
<comment type="caution">
    <text evidence="2">The sequence shown here is derived from an EMBL/GenBank/DDBJ whole genome shotgun (WGS) entry which is preliminary data.</text>
</comment>
<sequence>MGLCDLHCHLLPLIDDGYVSKESFSRMLHLYLENGITTIAFTPHIYNPFVTTNIADLRQTFAWAQGEAAKEGITTYLGSELYVGDQARLVCVPIAQKYALLEFGLSLPPARLLERIETLILQKLTPILAHVERYRWLEPQSALLGELLKLGCLLQTNVEAVENGDSLGYLKRDLIDLIATDNHGDETLPLRLVQCLNAWPQVYGKMETLL</sequence>
<keyword evidence="1 2" id="KW-0378">Hydrolase</keyword>
<dbReference type="SUPFAM" id="SSF89550">
    <property type="entry name" value="PHP domain-like"/>
    <property type="match status" value="1"/>
</dbReference>
<dbReference type="PANTHER" id="PTHR39181:SF1">
    <property type="entry name" value="TYROSINE-PROTEIN PHOSPHATASE YWQE"/>
    <property type="match status" value="1"/>
</dbReference>
<organism evidence="2">
    <name type="scientific">bioreactor metagenome</name>
    <dbReference type="NCBI Taxonomy" id="1076179"/>
    <lineage>
        <taxon>unclassified sequences</taxon>
        <taxon>metagenomes</taxon>
        <taxon>ecological metagenomes</taxon>
    </lineage>
</organism>
<dbReference type="Gene3D" id="3.20.20.140">
    <property type="entry name" value="Metal-dependent hydrolases"/>
    <property type="match status" value="1"/>
</dbReference>
<accession>A0A644WU58</accession>
<reference evidence="2" key="1">
    <citation type="submission" date="2019-08" db="EMBL/GenBank/DDBJ databases">
        <authorList>
            <person name="Kucharzyk K."/>
            <person name="Murdoch R.W."/>
            <person name="Higgins S."/>
            <person name="Loffler F."/>
        </authorList>
    </citation>
    <scope>NUCLEOTIDE SEQUENCE</scope>
</reference>
<dbReference type="PANTHER" id="PTHR39181">
    <property type="entry name" value="TYROSINE-PROTEIN PHOSPHATASE YWQE"/>
    <property type="match status" value="1"/>
</dbReference>
<gene>
    <name evidence="2" type="primary">cpsB_1</name>
    <name evidence="2" type="ORF">SDC9_51894</name>
</gene>
<dbReference type="EC" id="3.1.3.48" evidence="2"/>
<evidence type="ECO:0000256" key="1">
    <source>
        <dbReference type="ARBA" id="ARBA00022801"/>
    </source>
</evidence>
<protein>
    <submittedName>
        <fullName evidence="2">Tyrosine-protein phosphatase CpsB</fullName>
        <ecNumber evidence="2">3.1.3.48</ecNumber>
    </submittedName>
</protein>
<dbReference type="GO" id="GO:0030145">
    <property type="term" value="F:manganese ion binding"/>
    <property type="evidence" value="ECO:0007669"/>
    <property type="project" value="InterPro"/>
</dbReference>
<dbReference type="InterPro" id="IPR016195">
    <property type="entry name" value="Pol/histidinol_Pase-like"/>
</dbReference>
<dbReference type="AlphaFoldDB" id="A0A644WU58"/>
<dbReference type="GO" id="GO:0004725">
    <property type="term" value="F:protein tyrosine phosphatase activity"/>
    <property type="evidence" value="ECO:0007669"/>
    <property type="project" value="UniProtKB-EC"/>
</dbReference>
<dbReference type="Pfam" id="PF19567">
    <property type="entry name" value="CpsB_CapC"/>
    <property type="match status" value="1"/>
</dbReference>